<dbReference type="InterPro" id="IPR003593">
    <property type="entry name" value="AAA+_ATPase"/>
</dbReference>
<dbReference type="PROSITE" id="PS50893">
    <property type="entry name" value="ABC_TRANSPORTER_2"/>
    <property type="match status" value="2"/>
</dbReference>
<dbReference type="GO" id="GO:0016887">
    <property type="term" value="F:ATP hydrolysis activity"/>
    <property type="evidence" value="ECO:0007669"/>
    <property type="project" value="InterPro"/>
</dbReference>
<comment type="similarity">
    <text evidence="1">Belongs to the ABC transporter superfamily.</text>
</comment>
<accession>A0A3A9WE50</accession>
<evidence type="ECO:0000259" key="5">
    <source>
        <dbReference type="PROSITE" id="PS50893"/>
    </source>
</evidence>
<keyword evidence="3" id="KW-0547">Nucleotide-binding</keyword>
<evidence type="ECO:0000256" key="1">
    <source>
        <dbReference type="ARBA" id="ARBA00005417"/>
    </source>
</evidence>
<dbReference type="InterPro" id="IPR017871">
    <property type="entry name" value="ABC_transporter-like_CS"/>
</dbReference>
<dbReference type="InterPro" id="IPR003439">
    <property type="entry name" value="ABC_transporter-like_ATP-bd"/>
</dbReference>
<dbReference type="Pfam" id="PF00005">
    <property type="entry name" value="ABC_tran"/>
    <property type="match status" value="2"/>
</dbReference>
<dbReference type="PANTHER" id="PTHR43776:SF7">
    <property type="entry name" value="D,D-DIPEPTIDE TRANSPORT ATP-BINDING PROTEIN DDPF-RELATED"/>
    <property type="match status" value="1"/>
</dbReference>
<dbReference type="Proteomes" id="UP000275024">
    <property type="component" value="Unassembled WGS sequence"/>
</dbReference>
<dbReference type="PROSITE" id="PS00211">
    <property type="entry name" value="ABC_TRANSPORTER_1"/>
    <property type="match status" value="2"/>
</dbReference>
<dbReference type="GO" id="GO:0005524">
    <property type="term" value="F:ATP binding"/>
    <property type="evidence" value="ECO:0007669"/>
    <property type="project" value="UniProtKB-KW"/>
</dbReference>
<feature type="domain" description="ABC transporter" evidence="5">
    <location>
        <begin position="280"/>
        <end position="524"/>
    </location>
</feature>
<dbReference type="CDD" id="cd03257">
    <property type="entry name" value="ABC_NikE_OppD_transporters"/>
    <property type="match status" value="2"/>
</dbReference>
<evidence type="ECO:0000313" key="6">
    <source>
        <dbReference type="EMBL" id="RKN10912.1"/>
    </source>
</evidence>
<evidence type="ECO:0000313" key="9">
    <source>
        <dbReference type="Proteomes" id="UP000275024"/>
    </source>
</evidence>
<evidence type="ECO:0000256" key="4">
    <source>
        <dbReference type="ARBA" id="ARBA00022840"/>
    </source>
</evidence>
<dbReference type="AlphaFoldDB" id="A0A3A9WE50"/>
<dbReference type="InterPro" id="IPR027417">
    <property type="entry name" value="P-loop_NTPase"/>
</dbReference>
<dbReference type="InterPro" id="IPR050319">
    <property type="entry name" value="ABC_transp_ATP-bind"/>
</dbReference>
<dbReference type="Proteomes" id="UP000268652">
    <property type="component" value="Unassembled WGS sequence"/>
</dbReference>
<evidence type="ECO:0000256" key="2">
    <source>
        <dbReference type="ARBA" id="ARBA00022448"/>
    </source>
</evidence>
<organism evidence="6 9">
    <name type="scientific">Streptomyces radicis</name>
    <dbReference type="NCBI Taxonomy" id="1750517"/>
    <lineage>
        <taxon>Bacteria</taxon>
        <taxon>Bacillati</taxon>
        <taxon>Actinomycetota</taxon>
        <taxon>Actinomycetes</taxon>
        <taxon>Kitasatosporales</taxon>
        <taxon>Streptomycetaceae</taxon>
        <taxon>Streptomyces</taxon>
    </lineage>
</organism>
<dbReference type="PANTHER" id="PTHR43776">
    <property type="entry name" value="TRANSPORT ATP-BINDING PROTEIN"/>
    <property type="match status" value="1"/>
</dbReference>
<dbReference type="Gene3D" id="3.40.50.300">
    <property type="entry name" value="P-loop containing nucleotide triphosphate hydrolases"/>
    <property type="match status" value="2"/>
</dbReference>
<evidence type="ECO:0000313" key="8">
    <source>
        <dbReference type="Proteomes" id="UP000268652"/>
    </source>
</evidence>
<evidence type="ECO:0000256" key="3">
    <source>
        <dbReference type="ARBA" id="ARBA00022741"/>
    </source>
</evidence>
<evidence type="ECO:0000313" key="7">
    <source>
        <dbReference type="EMBL" id="RKN25175.1"/>
    </source>
</evidence>
<dbReference type="EMBL" id="RBDX01000004">
    <property type="protein sequence ID" value="RKN10912.1"/>
    <property type="molecule type" value="Genomic_DNA"/>
</dbReference>
<dbReference type="EMBL" id="RBDY01000004">
    <property type="protein sequence ID" value="RKN25175.1"/>
    <property type="molecule type" value="Genomic_DNA"/>
</dbReference>
<proteinExistence type="inferred from homology"/>
<keyword evidence="4 6" id="KW-0067">ATP-binding</keyword>
<keyword evidence="8" id="KW-1185">Reference proteome</keyword>
<name>A0A3A9WE50_9ACTN</name>
<sequence length="546" mass="56118">MAGELTGAPPAVHVTGLTVTDAGGRPLVRDLHLTVPAGGALGVVGESGSGKTTTALALLGHLNAGTRLAAGRVTVAGRPVLDAAAGADPRPLRGRVISYVPQNPGRSLNPSMRVRDLARSLLDPAGDGPATADELLESVRLPATRAFQRRYPHQLSGGQQQRLAIGMALAARPAVVVLDEPTTGLDVITAAGLLAQLRRLREERGTTLVHIGHDLAVVARLVDDVAVLKEGRLLESGPVAAVLGAPARPATRALVDAVLDPARPAAPRAKAAPATAPPLLQVNGLTAHHRSGRRERVVAAEGIDLTLAAGECLALVGESGSGKTTVLRALAGLHRPTAGAVTLEGVPLAAAARHRDPAQLRAIQLVFQNPAQALNPYQRVGDAVARPLRGPAGLPPRERARRVAALLDQVHLEPALATRLPGELSGGQQQRVALARALAAGPRVLLCDEITSALDVSVQAAVLALLDELRATTGVSLLFVTHDLGVVGRIADRVAVLERGLIVETGPTAAVLTAPRDDHTRRLLAAAPGLGDALAEAAARAEGSRA</sequence>
<feature type="domain" description="ABC transporter" evidence="5">
    <location>
        <begin position="12"/>
        <end position="255"/>
    </location>
</feature>
<dbReference type="RefSeq" id="WP_120696182.1">
    <property type="nucleotide sequence ID" value="NZ_RBDX01000004.1"/>
</dbReference>
<protein>
    <submittedName>
        <fullName evidence="6">ABC transporter ATP-binding protein</fullName>
    </submittedName>
</protein>
<keyword evidence="2" id="KW-0813">Transport</keyword>
<dbReference type="SUPFAM" id="SSF52540">
    <property type="entry name" value="P-loop containing nucleoside triphosphate hydrolases"/>
    <property type="match status" value="2"/>
</dbReference>
<reference evidence="8 9" key="1">
    <citation type="submission" date="2018-09" db="EMBL/GenBank/DDBJ databases">
        <title>Streptomyces sp. nov. DS1-2, an endophytic actinomycete isolated from roots of Dendrobium scabrilingue.</title>
        <authorList>
            <person name="Kuncharoen N."/>
            <person name="Kudo T."/>
            <person name="Ohkuma M."/>
            <person name="Yuki M."/>
            <person name="Tanasupawat S."/>
        </authorList>
    </citation>
    <scope>NUCLEOTIDE SEQUENCE [LARGE SCALE GENOMIC DNA]</scope>
    <source>
        <strain evidence="6 9">AZ1-7</strain>
        <strain evidence="7 8">DS1-2</strain>
    </source>
</reference>
<dbReference type="OrthoDB" id="4008250at2"/>
<gene>
    <name evidence="7" type="ORF">D7318_07990</name>
    <name evidence="6" type="ORF">D7319_07135</name>
</gene>
<dbReference type="GO" id="GO:0055085">
    <property type="term" value="P:transmembrane transport"/>
    <property type="evidence" value="ECO:0007669"/>
    <property type="project" value="UniProtKB-ARBA"/>
</dbReference>
<dbReference type="SMART" id="SM00382">
    <property type="entry name" value="AAA"/>
    <property type="match status" value="2"/>
</dbReference>
<comment type="caution">
    <text evidence="6">The sequence shown here is derived from an EMBL/GenBank/DDBJ whole genome shotgun (WGS) entry which is preliminary data.</text>
</comment>